<comment type="caution">
    <text evidence="3">The sequence shown here is derived from an EMBL/GenBank/DDBJ whole genome shotgun (WGS) entry which is preliminary data.</text>
</comment>
<keyword evidence="2" id="KW-0472">Membrane</keyword>
<feature type="transmembrane region" description="Helical" evidence="2">
    <location>
        <begin position="296"/>
        <end position="322"/>
    </location>
</feature>
<protein>
    <submittedName>
        <fullName evidence="3">Uncharacterized protein</fullName>
    </submittedName>
</protein>
<dbReference type="EMBL" id="JAYKXP010000086">
    <property type="protein sequence ID" value="KAK7028923.1"/>
    <property type="molecule type" value="Genomic_DNA"/>
</dbReference>
<keyword evidence="2" id="KW-1133">Transmembrane helix</keyword>
<evidence type="ECO:0000256" key="1">
    <source>
        <dbReference type="SAM" id="MobiDB-lite"/>
    </source>
</evidence>
<evidence type="ECO:0000313" key="4">
    <source>
        <dbReference type="Proteomes" id="UP001383192"/>
    </source>
</evidence>
<keyword evidence="4" id="KW-1185">Reference proteome</keyword>
<proteinExistence type="predicted"/>
<evidence type="ECO:0000313" key="3">
    <source>
        <dbReference type="EMBL" id="KAK7028923.1"/>
    </source>
</evidence>
<keyword evidence="2" id="KW-0812">Transmembrane</keyword>
<gene>
    <name evidence="3" type="ORF">VNI00_014758</name>
</gene>
<organism evidence="3 4">
    <name type="scientific">Paramarasmius palmivorus</name>
    <dbReference type="NCBI Taxonomy" id="297713"/>
    <lineage>
        <taxon>Eukaryota</taxon>
        <taxon>Fungi</taxon>
        <taxon>Dikarya</taxon>
        <taxon>Basidiomycota</taxon>
        <taxon>Agaricomycotina</taxon>
        <taxon>Agaricomycetes</taxon>
        <taxon>Agaricomycetidae</taxon>
        <taxon>Agaricales</taxon>
        <taxon>Marasmiineae</taxon>
        <taxon>Marasmiaceae</taxon>
        <taxon>Paramarasmius</taxon>
    </lineage>
</organism>
<feature type="region of interest" description="Disordered" evidence="1">
    <location>
        <begin position="446"/>
        <end position="471"/>
    </location>
</feature>
<evidence type="ECO:0000256" key="2">
    <source>
        <dbReference type="SAM" id="Phobius"/>
    </source>
</evidence>
<name>A0AAW0BRM3_9AGAR</name>
<sequence length="471" mass="52651">MSSGQEVTLIVDVNDSSASFSDGWQVVEDPAWYGGKAAFYDASHGGTSNDFNMSFHGTSISFYGGVISSKVMGDDNNGILLSGRPEIRTVWYQSPPLPDKNHEIATRDNKYVYIDYALIKAGRTTDFSAQTIFVDNSKEDEIRYTGQWSASVDDMFAHSPPNVTDLPLIWQAANRTASRSNTTGTSISVYGILPQAQNFTVDFIMDDTVQSRKYPQEDSYESDNAINYKFYENMTLSPGSHTLTVNVRDFLEGSAFWLDYITYTPSFSFIHEKPTFIRSSEDQQLPPSSSPVSKSLVYGPIGAVVGSIIAGLIVVACAVVFYHLRTKRSASREDAQITSGIEPFTTRFEGDSKPRPTKWRELFPSEDIENLNDQMGERPQLEPLRIPQNMVEIQERNDEIALLTAQMERSDEPSRIELYATINMLRTELERLVRENSPPEYWRSDVANVASAGRPNSRSGTLPSYDDGEAP</sequence>
<dbReference type="Gene3D" id="2.60.120.260">
    <property type="entry name" value="Galactose-binding domain-like"/>
    <property type="match status" value="1"/>
</dbReference>
<dbReference type="Proteomes" id="UP001383192">
    <property type="component" value="Unassembled WGS sequence"/>
</dbReference>
<dbReference type="AlphaFoldDB" id="A0AAW0BRM3"/>
<accession>A0AAW0BRM3</accession>
<reference evidence="3 4" key="1">
    <citation type="submission" date="2024-01" db="EMBL/GenBank/DDBJ databases">
        <title>A draft genome for a cacao thread blight-causing isolate of Paramarasmius palmivorus.</title>
        <authorList>
            <person name="Baruah I.K."/>
            <person name="Bukari Y."/>
            <person name="Amoako-Attah I."/>
            <person name="Meinhardt L.W."/>
            <person name="Bailey B.A."/>
            <person name="Cohen S.P."/>
        </authorList>
    </citation>
    <scope>NUCLEOTIDE SEQUENCE [LARGE SCALE GENOMIC DNA]</scope>
    <source>
        <strain evidence="3 4">GH-12</strain>
    </source>
</reference>